<name>A0A413TAN3_9FIRM</name>
<dbReference type="Proteomes" id="UP000285740">
    <property type="component" value="Unassembled WGS sequence"/>
</dbReference>
<accession>A0A413TAN3</accession>
<dbReference type="GO" id="GO:0008473">
    <property type="term" value="F:ornithine cyclodeaminase activity"/>
    <property type="evidence" value="ECO:0007669"/>
    <property type="project" value="UniProtKB-EC"/>
</dbReference>
<dbReference type="InterPro" id="IPR003462">
    <property type="entry name" value="ODC_Mu_crystall"/>
</dbReference>
<proteinExistence type="predicted"/>
<keyword evidence="1" id="KW-0456">Lyase</keyword>
<dbReference type="PIRSF" id="PIRSF001439">
    <property type="entry name" value="CryM"/>
    <property type="match status" value="1"/>
</dbReference>
<dbReference type="Gene3D" id="3.40.50.720">
    <property type="entry name" value="NAD(P)-binding Rossmann-like Domain"/>
    <property type="match status" value="1"/>
</dbReference>
<dbReference type="Pfam" id="PF02423">
    <property type="entry name" value="OCD_Mu_crystall"/>
    <property type="match status" value="1"/>
</dbReference>
<dbReference type="InterPro" id="IPR036291">
    <property type="entry name" value="NAD(P)-bd_dom_sf"/>
</dbReference>
<gene>
    <name evidence="1" type="ORF">DW918_00040</name>
</gene>
<dbReference type="InterPro" id="IPR023401">
    <property type="entry name" value="ODC_N"/>
</dbReference>
<sequence>MDTSLKFLYLNEEDMINAGVKNMDKCILTMEDMFMLLHKEDYRMGGENANEHGIRVSFPKESDVEGMPIHKPDYRFMAMPAYLGGRFKMFGIKSYGSNPDNAQKGLPRSILMMSLMDATTGAPLAYMSANILSAMRTGATSGVGAKHLSVKNPKVVSIIGPGTMSKYTLYSFITAQPSIEVVRIKGRSKRGIDNFISYCKKNFPTIKEYIVCNDVQEVCKDADIVFYGTTNAAKYEENPTVKKEWLKKGALVIAASALLVDTEFLSDKDVKLISDNYKMYDGWGSGQPLPTQKNVSTLLGMGFYDAVTEGKIPREAITDMGEILTGEKSGRDSEEQIILYAVGGMPIEDVAWGYDCYMNAINNNIGTELKVWDKTEL</sequence>
<protein>
    <submittedName>
        <fullName evidence="1">Ornithine cyclodeaminase</fullName>
        <ecNumber evidence="1">4.3.1.12</ecNumber>
    </submittedName>
</protein>
<dbReference type="RefSeq" id="WP_118029911.1">
    <property type="nucleotide sequence ID" value="NZ_QSFV01000001.1"/>
</dbReference>
<dbReference type="NCBIfam" id="NF004848">
    <property type="entry name" value="PRK06199.1"/>
    <property type="match status" value="1"/>
</dbReference>
<dbReference type="SUPFAM" id="SSF51735">
    <property type="entry name" value="NAD(P)-binding Rossmann-fold domains"/>
    <property type="match status" value="1"/>
</dbReference>
<dbReference type="PANTHER" id="PTHR13812:SF19">
    <property type="entry name" value="KETIMINE REDUCTASE MU-CRYSTALLIN"/>
    <property type="match status" value="1"/>
</dbReference>
<dbReference type="AlphaFoldDB" id="A0A413TAN3"/>
<reference evidence="1 2" key="1">
    <citation type="submission" date="2018-08" db="EMBL/GenBank/DDBJ databases">
        <title>A genome reference for cultivated species of the human gut microbiota.</title>
        <authorList>
            <person name="Zou Y."/>
            <person name="Xue W."/>
            <person name="Luo G."/>
        </authorList>
    </citation>
    <scope>NUCLEOTIDE SEQUENCE [LARGE SCALE GENOMIC DNA]</scope>
    <source>
        <strain evidence="1 2">AM42-30</strain>
    </source>
</reference>
<dbReference type="GO" id="GO:0005737">
    <property type="term" value="C:cytoplasm"/>
    <property type="evidence" value="ECO:0007669"/>
    <property type="project" value="TreeGrafter"/>
</dbReference>
<dbReference type="Gene3D" id="3.30.1780.10">
    <property type="entry name" value="ornithine cyclodeaminase, domain 1"/>
    <property type="match status" value="1"/>
</dbReference>
<evidence type="ECO:0000313" key="1">
    <source>
        <dbReference type="EMBL" id="RHA81980.1"/>
    </source>
</evidence>
<comment type="caution">
    <text evidence="1">The sequence shown here is derived from an EMBL/GenBank/DDBJ whole genome shotgun (WGS) entry which is preliminary data.</text>
</comment>
<dbReference type="EC" id="4.3.1.12" evidence="1"/>
<evidence type="ECO:0000313" key="2">
    <source>
        <dbReference type="Proteomes" id="UP000285740"/>
    </source>
</evidence>
<dbReference type="PANTHER" id="PTHR13812">
    <property type="entry name" value="KETIMINE REDUCTASE MU-CRYSTALLIN"/>
    <property type="match status" value="1"/>
</dbReference>
<organism evidence="1 2">
    <name type="scientific">Eubacterium ventriosum</name>
    <dbReference type="NCBI Taxonomy" id="39496"/>
    <lineage>
        <taxon>Bacteria</taxon>
        <taxon>Bacillati</taxon>
        <taxon>Bacillota</taxon>
        <taxon>Clostridia</taxon>
        <taxon>Eubacteriales</taxon>
        <taxon>Eubacteriaceae</taxon>
        <taxon>Eubacterium</taxon>
    </lineage>
</organism>
<dbReference type="EMBL" id="QSFV01000001">
    <property type="protein sequence ID" value="RHA81980.1"/>
    <property type="molecule type" value="Genomic_DNA"/>
</dbReference>